<proteinExistence type="predicted"/>
<dbReference type="Pfam" id="PF07727">
    <property type="entry name" value="RVT_2"/>
    <property type="match status" value="1"/>
</dbReference>
<accession>A0A9Q3BH68</accession>
<name>A0A9Q3BH68_9BASI</name>
<dbReference type="EMBL" id="AVOT02000933">
    <property type="protein sequence ID" value="MBW0465013.1"/>
    <property type="molecule type" value="Genomic_DNA"/>
</dbReference>
<evidence type="ECO:0000259" key="1">
    <source>
        <dbReference type="Pfam" id="PF07727"/>
    </source>
</evidence>
<dbReference type="InterPro" id="IPR013103">
    <property type="entry name" value="RVT_2"/>
</dbReference>
<dbReference type="Proteomes" id="UP000765509">
    <property type="component" value="Unassembled WGS sequence"/>
</dbReference>
<dbReference type="OrthoDB" id="3054497at2759"/>
<evidence type="ECO:0000313" key="3">
    <source>
        <dbReference type="Proteomes" id="UP000765509"/>
    </source>
</evidence>
<reference evidence="2" key="1">
    <citation type="submission" date="2021-03" db="EMBL/GenBank/DDBJ databases">
        <title>Draft genome sequence of rust myrtle Austropuccinia psidii MF-1, a brazilian biotype.</title>
        <authorList>
            <person name="Quecine M.C."/>
            <person name="Pachon D.M.R."/>
            <person name="Bonatelli M.L."/>
            <person name="Correr F.H."/>
            <person name="Franceschini L.M."/>
            <person name="Leite T.F."/>
            <person name="Margarido G.R.A."/>
            <person name="Almeida C.A."/>
            <person name="Ferrarezi J.A."/>
            <person name="Labate C.A."/>
        </authorList>
    </citation>
    <scope>NUCLEOTIDE SEQUENCE</scope>
    <source>
        <strain evidence="2">MF-1</strain>
    </source>
</reference>
<feature type="domain" description="Reverse transcriptase Ty1/copia-type" evidence="1">
    <location>
        <begin position="7"/>
        <end position="130"/>
    </location>
</feature>
<dbReference type="AlphaFoldDB" id="A0A9Q3BH68"/>
<sequence length="140" mass="16245">MGIRREKETCMEIEQFKARYIAQGFTQQPGIDCFDLYETMASIKSLHLILALKVKFNLYLESFNVRLAYLYSPIHEEVHVQAPVEIRKEVSGKVIKLKKALYGTGQAARCWWLHSQKIMEALGFNSDELDRSFSINLLQE</sequence>
<evidence type="ECO:0000313" key="2">
    <source>
        <dbReference type="EMBL" id="MBW0465013.1"/>
    </source>
</evidence>
<protein>
    <recommendedName>
        <fullName evidence="1">Reverse transcriptase Ty1/copia-type domain-containing protein</fullName>
    </recommendedName>
</protein>
<keyword evidence="3" id="KW-1185">Reference proteome</keyword>
<organism evidence="2 3">
    <name type="scientific">Austropuccinia psidii MF-1</name>
    <dbReference type="NCBI Taxonomy" id="1389203"/>
    <lineage>
        <taxon>Eukaryota</taxon>
        <taxon>Fungi</taxon>
        <taxon>Dikarya</taxon>
        <taxon>Basidiomycota</taxon>
        <taxon>Pucciniomycotina</taxon>
        <taxon>Pucciniomycetes</taxon>
        <taxon>Pucciniales</taxon>
        <taxon>Sphaerophragmiaceae</taxon>
        <taxon>Austropuccinia</taxon>
    </lineage>
</organism>
<comment type="caution">
    <text evidence="2">The sequence shown here is derived from an EMBL/GenBank/DDBJ whole genome shotgun (WGS) entry which is preliminary data.</text>
</comment>
<gene>
    <name evidence="2" type="ORF">O181_004728</name>
</gene>